<evidence type="ECO:0000256" key="2">
    <source>
        <dbReference type="SAM" id="MobiDB-lite"/>
    </source>
</evidence>
<evidence type="ECO:0000313" key="5">
    <source>
        <dbReference type="Proteomes" id="UP001345827"/>
    </source>
</evidence>
<organism evidence="4 5">
    <name type="scientific">Vermiconidia calcicola</name>
    <dbReference type="NCBI Taxonomy" id="1690605"/>
    <lineage>
        <taxon>Eukaryota</taxon>
        <taxon>Fungi</taxon>
        <taxon>Dikarya</taxon>
        <taxon>Ascomycota</taxon>
        <taxon>Pezizomycotina</taxon>
        <taxon>Dothideomycetes</taxon>
        <taxon>Dothideomycetidae</taxon>
        <taxon>Mycosphaerellales</taxon>
        <taxon>Extremaceae</taxon>
        <taxon>Vermiconidia</taxon>
    </lineage>
</organism>
<feature type="region of interest" description="Disordered" evidence="2">
    <location>
        <begin position="1"/>
        <end position="61"/>
    </location>
</feature>
<dbReference type="CDD" id="cd00067">
    <property type="entry name" value="GAL4"/>
    <property type="match status" value="1"/>
</dbReference>
<comment type="caution">
    <text evidence="4">The sequence shown here is derived from an EMBL/GenBank/DDBJ whole genome shotgun (WGS) entry which is preliminary data.</text>
</comment>
<dbReference type="GO" id="GO:0000981">
    <property type="term" value="F:DNA-binding transcription factor activity, RNA polymerase II-specific"/>
    <property type="evidence" value="ECO:0007669"/>
    <property type="project" value="InterPro"/>
</dbReference>
<dbReference type="GO" id="GO:0008270">
    <property type="term" value="F:zinc ion binding"/>
    <property type="evidence" value="ECO:0007669"/>
    <property type="project" value="InterPro"/>
</dbReference>
<dbReference type="PROSITE" id="PS00463">
    <property type="entry name" value="ZN2_CY6_FUNGAL_1"/>
    <property type="match status" value="1"/>
</dbReference>
<feature type="compositionally biased region" description="Low complexity" evidence="2">
    <location>
        <begin position="111"/>
        <end position="121"/>
    </location>
</feature>
<protein>
    <recommendedName>
        <fullName evidence="3">Zn(2)-C6 fungal-type domain-containing protein</fullName>
    </recommendedName>
</protein>
<dbReference type="InterPro" id="IPR036864">
    <property type="entry name" value="Zn2-C6_fun-type_DNA-bd_sf"/>
</dbReference>
<dbReference type="InterPro" id="IPR050797">
    <property type="entry name" value="Carb_Metab_Trans_Reg"/>
</dbReference>
<dbReference type="PROSITE" id="PS50048">
    <property type="entry name" value="ZN2_CY6_FUNGAL_2"/>
    <property type="match status" value="1"/>
</dbReference>
<evidence type="ECO:0000256" key="1">
    <source>
        <dbReference type="ARBA" id="ARBA00023242"/>
    </source>
</evidence>
<feature type="domain" description="Zn(2)-C6 fungal-type" evidence="3">
    <location>
        <begin position="72"/>
        <end position="106"/>
    </location>
</feature>
<feature type="compositionally biased region" description="Polar residues" evidence="2">
    <location>
        <begin position="139"/>
        <end position="149"/>
    </location>
</feature>
<accession>A0AAV9QKT7</accession>
<dbReference type="Proteomes" id="UP001345827">
    <property type="component" value="Unassembled WGS sequence"/>
</dbReference>
<dbReference type="Pfam" id="PF00172">
    <property type="entry name" value="Zn_clus"/>
    <property type="match status" value="1"/>
</dbReference>
<sequence length="389" mass="42326">MQAEVNESELFARGNHAAQDQFGASNETLNMPGLVQRTNSSPAVQDMDAEGQAESAADKKRNKLGYHRTAVACGHCRRRKIRCVPAFNDPAGRCQNCLRLRKDCQFYPVDQQTQSPTPGTRTRSRTKSEGLFNEGDASVASSSPGGVLGSNSFERIDQGEGLEYPSPFEHHQQQHGQVVTPSPYLNHSERHYATEPMSSGYYPHYGNAPSGTYSSVFATGSLPSTMTTMSQESAYGYPTAQSNEAYNWGHPPTRSMSGSESEEMQHGFPAAYRSQTYPSFDRRMTGDLQHMPPASHGPMPAGLENPQSSIPASFREPTSYQPVHVDMQHGWAGGGSGEAPQLTGSATTAYPQGWYSNASGMAGAREEEGHPHILLSQSHDPRANQRKPG</sequence>
<evidence type="ECO:0000313" key="4">
    <source>
        <dbReference type="EMBL" id="KAK5543948.1"/>
    </source>
</evidence>
<gene>
    <name evidence="4" type="ORF">LTR25_001563</name>
</gene>
<reference evidence="4 5" key="1">
    <citation type="submission" date="2023-06" db="EMBL/GenBank/DDBJ databases">
        <title>Black Yeasts Isolated from many extreme environments.</title>
        <authorList>
            <person name="Coleine C."/>
            <person name="Stajich J.E."/>
            <person name="Selbmann L."/>
        </authorList>
    </citation>
    <scope>NUCLEOTIDE SEQUENCE [LARGE SCALE GENOMIC DNA]</scope>
    <source>
        <strain evidence="4 5">CCFEE 5887</strain>
    </source>
</reference>
<name>A0AAV9QKT7_9PEZI</name>
<dbReference type="Gene3D" id="4.10.240.10">
    <property type="entry name" value="Zn(2)-C6 fungal-type DNA-binding domain"/>
    <property type="match status" value="1"/>
</dbReference>
<dbReference type="EMBL" id="JAXLQG010000002">
    <property type="protein sequence ID" value="KAK5543948.1"/>
    <property type="molecule type" value="Genomic_DNA"/>
</dbReference>
<dbReference type="SMART" id="SM00066">
    <property type="entry name" value="GAL4"/>
    <property type="match status" value="1"/>
</dbReference>
<keyword evidence="5" id="KW-1185">Reference proteome</keyword>
<keyword evidence="1" id="KW-0539">Nucleus</keyword>
<proteinExistence type="predicted"/>
<dbReference type="SUPFAM" id="SSF57701">
    <property type="entry name" value="Zn2/Cys6 DNA-binding domain"/>
    <property type="match status" value="1"/>
</dbReference>
<feature type="region of interest" description="Disordered" evidence="2">
    <location>
        <begin position="357"/>
        <end position="389"/>
    </location>
</feature>
<dbReference type="AlphaFoldDB" id="A0AAV9QKT7"/>
<dbReference type="InterPro" id="IPR001138">
    <property type="entry name" value="Zn2Cys6_DnaBD"/>
</dbReference>
<feature type="region of interest" description="Disordered" evidence="2">
    <location>
        <begin position="109"/>
        <end position="149"/>
    </location>
</feature>
<evidence type="ECO:0000259" key="3">
    <source>
        <dbReference type="PROSITE" id="PS50048"/>
    </source>
</evidence>
<dbReference type="PANTHER" id="PTHR31668">
    <property type="entry name" value="GLUCOSE TRANSPORT TRANSCRIPTION REGULATOR RGT1-RELATED-RELATED"/>
    <property type="match status" value="1"/>
</dbReference>